<organism evidence="5 6">
    <name type="scientific">Lithohypha guttulata</name>
    <dbReference type="NCBI Taxonomy" id="1690604"/>
    <lineage>
        <taxon>Eukaryota</taxon>
        <taxon>Fungi</taxon>
        <taxon>Dikarya</taxon>
        <taxon>Ascomycota</taxon>
        <taxon>Pezizomycotina</taxon>
        <taxon>Eurotiomycetes</taxon>
        <taxon>Chaetothyriomycetidae</taxon>
        <taxon>Chaetothyriales</taxon>
        <taxon>Trichomeriaceae</taxon>
        <taxon>Lithohypha</taxon>
    </lineage>
</organism>
<dbReference type="PANTHER" id="PTHR44068:SF4">
    <property type="entry name" value="S-ADENOSYL-METHIONINE-STEROL-C-METHYLTRANSFERAS (AFU_ORTHOLOGUE AFUA_4G09190)"/>
    <property type="match status" value="1"/>
</dbReference>
<dbReference type="PROSITE" id="PS51685">
    <property type="entry name" value="SAM_MT_ERG6_SMT"/>
    <property type="match status" value="1"/>
</dbReference>
<dbReference type="PANTHER" id="PTHR44068">
    <property type="entry name" value="ZGC:194242"/>
    <property type="match status" value="1"/>
</dbReference>
<feature type="region of interest" description="Disordered" evidence="3">
    <location>
        <begin position="28"/>
        <end position="64"/>
    </location>
</feature>
<dbReference type="CDD" id="cd02440">
    <property type="entry name" value="AdoMet_MTases"/>
    <property type="match status" value="1"/>
</dbReference>
<sequence>MPQQQQQPQPTNAQVFLDGLKPAASSYTSRFSAFSQDNNNSSKTKDNTKPYDQQDTSSPSKTKLKTHIFPVTEAERTQVRATAVSHSNDYYNIVSRRYEFGWSQHFHWTPFAPGDSISHSLRNYVHRLAVVMGLKRGMRVLDVGCGIGAPAREVARLVGCEVVGVTINQWQVDRAIELTMLEGMGHLCTFIRGDFMRLDERFPGGWFDAVMGCEATCHAPSLEGVYGQVWHVLKEGGVFGFTEELMDDSSEGRWDETSERFRNLRNNLEVGGGMASLQPVSVARAALLKAGFTLELDEDYSKYFDCLSQPPKVVFAEDGLALGEIDVERNTQNLWEGKQVKSFSTVKLPTRDGNGWYYAPPPSSSYEQIRSSPKHPIPPTLRPWYYPIMGTKEAVQMGVTDEDRKRVSFMSHGSRRFYFTLVNILVWLGICSPGEAQLNKMMELYCDACVEAGKENIFAPCWMFVGRKDEGLGDATLLASQKLANGLAGAELQSGPLSARIDMATYAQLRRLSNFTEEENESRFGTPQTEVVDIFDGGVSTKP</sequence>
<dbReference type="InterPro" id="IPR050447">
    <property type="entry name" value="Erg6_SMT_methyltransf"/>
</dbReference>
<dbReference type="GO" id="GO:0003838">
    <property type="term" value="F:sterol 24-C-methyltransferase activity"/>
    <property type="evidence" value="ECO:0007669"/>
    <property type="project" value="UniProtKB-EC"/>
</dbReference>
<evidence type="ECO:0000256" key="1">
    <source>
        <dbReference type="ARBA" id="ARBA00022679"/>
    </source>
</evidence>
<dbReference type="InterPro" id="IPR029063">
    <property type="entry name" value="SAM-dependent_MTases_sf"/>
</dbReference>
<dbReference type="Gene3D" id="3.40.50.150">
    <property type="entry name" value="Vaccinia Virus protein VP39"/>
    <property type="match status" value="1"/>
</dbReference>
<keyword evidence="2" id="KW-0949">S-adenosyl-L-methionine</keyword>
<dbReference type="Pfam" id="PF08498">
    <property type="entry name" value="Sterol_MT_C"/>
    <property type="match status" value="1"/>
</dbReference>
<protein>
    <submittedName>
        <fullName evidence="5">Delta(24)-sterol C-methyltransferase</fullName>
        <ecNumber evidence="5">2.1.1.41</ecNumber>
    </submittedName>
</protein>
<gene>
    <name evidence="5" type="primary">ERG6_1</name>
    <name evidence="5" type="ORF">LTR05_003690</name>
</gene>
<keyword evidence="2 5" id="KW-0489">Methyltransferase</keyword>
<dbReference type="InterPro" id="IPR013705">
    <property type="entry name" value="Sterol_MeTrfase_C"/>
</dbReference>
<dbReference type="GO" id="GO:0006696">
    <property type="term" value="P:ergosterol biosynthetic process"/>
    <property type="evidence" value="ECO:0007669"/>
    <property type="project" value="TreeGrafter"/>
</dbReference>
<dbReference type="GO" id="GO:0032259">
    <property type="term" value="P:methylation"/>
    <property type="evidence" value="ECO:0007669"/>
    <property type="project" value="UniProtKB-KW"/>
</dbReference>
<proteinExistence type="inferred from homology"/>
<dbReference type="InterPro" id="IPR041698">
    <property type="entry name" value="Methyltransf_25"/>
</dbReference>
<dbReference type="EC" id="2.1.1.41" evidence="5"/>
<evidence type="ECO:0000256" key="2">
    <source>
        <dbReference type="PROSITE-ProRule" id="PRU01022"/>
    </source>
</evidence>
<keyword evidence="6" id="KW-1185">Reference proteome</keyword>
<accession>A0AAN7T1F9</accession>
<feature type="domain" description="SAM-dependent methyltransferase Erg6/SMT-type" evidence="4">
    <location>
        <begin position="90"/>
        <end position="292"/>
    </location>
</feature>
<evidence type="ECO:0000259" key="4">
    <source>
        <dbReference type="PROSITE" id="PS51685"/>
    </source>
</evidence>
<dbReference type="Proteomes" id="UP001309876">
    <property type="component" value="Unassembled WGS sequence"/>
</dbReference>
<feature type="compositionally biased region" description="Polar residues" evidence="3">
    <location>
        <begin position="50"/>
        <end position="61"/>
    </location>
</feature>
<dbReference type="EMBL" id="JAVRRJ010000003">
    <property type="protein sequence ID" value="KAK5086522.1"/>
    <property type="molecule type" value="Genomic_DNA"/>
</dbReference>
<keyword evidence="1 2" id="KW-0808">Transferase</keyword>
<evidence type="ECO:0000313" key="5">
    <source>
        <dbReference type="EMBL" id="KAK5086522.1"/>
    </source>
</evidence>
<dbReference type="SUPFAM" id="SSF53335">
    <property type="entry name" value="S-adenosyl-L-methionine-dependent methyltransferases"/>
    <property type="match status" value="1"/>
</dbReference>
<comment type="caution">
    <text evidence="5">The sequence shown here is derived from an EMBL/GenBank/DDBJ whole genome shotgun (WGS) entry which is preliminary data.</text>
</comment>
<evidence type="ECO:0000256" key="3">
    <source>
        <dbReference type="SAM" id="MobiDB-lite"/>
    </source>
</evidence>
<dbReference type="AlphaFoldDB" id="A0AAN7T1F9"/>
<reference evidence="5 6" key="1">
    <citation type="submission" date="2023-08" db="EMBL/GenBank/DDBJ databases">
        <title>Black Yeasts Isolated from many extreme environments.</title>
        <authorList>
            <person name="Coleine C."/>
            <person name="Stajich J.E."/>
            <person name="Selbmann L."/>
        </authorList>
    </citation>
    <scope>NUCLEOTIDE SEQUENCE [LARGE SCALE GENOMIC DNA]</scope>
    <source>
        <strain evidence="5 6">CCFEE 5910</strain>
    </source>
</reference>
<dbReference type="InterPro" id="IPR030384">
    <property type="entry name" value="MeTrfase_SMT"/>
</dbReference>
<dbReference type="GO" id="GO:0005783">
    <property type="term" value="C:endoplasmic reticulum"/>
    <property type="evidence" value="ECO:0007669"/>
    <property type="project" value="TreeGrafter"/>
</dbReference>
<dbReference type="Pfam" id="PF13649">
    <property type="entry name" value="Methyltransf_25"/>
    <property type="match status" value="1"/>
</dbReference>
<comment type="similarity">
    <text evidence="2">Belongs to the class I-like SAM-binding methyltransferase superfamily. Erg6/SMT family.</text>
</comment>
<evidence type="ECO:0000313" key="6">
    <source>
        <dbReference type="Proteomes" id="UP001309876"/>
    </source>
</evidence>
<name>A0AAN7T1F9_9EURO</name>